<dbReference type="AlphaFoldDB" id="A0A3N3DYX2"/>
<dbReference type="InterPro" id="IPR016181">
    <property type="entry name" value="Acyl_CoA_acyltransferase"/>
</dbReference>
<organism evidence="2 3">
    <name type="scientific">Vibrio ponticus</name>
    <dbReference type="NCBI Taxonomy" id="265668"/>
    <lineage>
        <taxon>Bacteria</taxon>
        <taxon>Pseudomonadati</taxon>
        <taxon>Pseudomonadota</taxon>
        <taxon>Gammaproteobacteria</taxon>
        <taxon>Vibrionales</taxon>
        <taxon>Vibrionaceae</taxon>
        <taxon>Vibrio</taxon>
    </lineage>
</organism>
<dbReference type="PANTHER" id="PTHR43328">
    <property type="entry name" value="ACETYLTRANSFERASE-RELATED"/>
    <property type="match status" value="1"/>
</dbReference>
<name>A0A3N3DYX2_9VIBR</name>
<dbReference type="CDD" id="cd04301">
    <property type="entry name" value="NAT_SF"/>
    <property type="match status" value="1"/>
</dbReference>
<dbReference type="Proteomes" id="UP000278792">
    <property type="component" value="Unassembled WGS sequence"/>
</dbReference>
<comment type="caution">
    <text evidence="2">The sequence shown here is derived from an EMBL/GenBank/DDBJ whole genome shotgun (WGS) entry which is preliminary data.</text>
</comment>
<protein>
    <submittedName>
        <fullName evidence="2">GNAT family N-acetyltransferase</fullName>
    </submittedName>
</protein>
<dbReference type="RefSeq" id="WP_123782539.1">
    <property type="nucleotide sequence ID" value="NZ_RKIK01000042.1"/>
</dbReference>
<proteinExistence type="predicted"/>
<sequence length="179" mass="20373">MRIVQANRSDLDSFFNYLAVHLAENAADDSPLFQPIAKQNCLVSDLLKTKFRDGFEHSLGEHGWRKLWVVKGSNEQVVGHIDLRHYAEGHKFHRVLLGMGVDSNYRNQGVGVKLIECVIQFCHHEPSIDWLDLNVLSNNLPAKNLYLKCGFEILGEMPDCYRIEGESVSETIMTLCTKN</sequence>
<dbReference type="PROSITE" id="PS51186">
    <property type="entry name" value="GNAT"/>
    <property type="match status" value="1"/>
</dbReference>
<dbReference type="InterPro" id="IPR000182">
    <property type="entry name" value="GNAT_dom"/>
</dbReference>
<accession>A0A3N3DYX2</accession>
<evidence type="ECO:0000313" key="2">
    <source>
        <dbReference type="EMBL" id="ROV59398.1"/>
    </source>
</evidence>
<dbReference type="GO" id="GO:0016747">
    <property type="term" value="F:acyltransferase activity, transferring groups other than amino-acyl groups"/>
    <property type="evidence" value="ECO:0007669"/>
    <property type="project" value="InterPro"/>
</dbReference>
<reference evidence="2 3" key="1">
    <citation type="submission" date="2018-11" db="EMBL/GenBank/DDBJ databases">
        <title>Vibrio ponticus strain CAIM 1751 pathogenic for the snapper Lutjanus guttatus.</title>
        <authorList>
            <person name="Soto-Rodriguez S."/>
            <person name="Lozano-Olvera R."/>
            <person name="Gomez-Gil B."/>
        </authorList>
    </citation>
    <scope>NUCLEOTIDE SEQUENCE [LARGE SCALE GENOMIC DNA]</scope>
    <source>
        <strain evidence="2 3">CAIM 1751</strain>
    </source>
</reference>
<evidence type="ECO:0000313" key="3">
    <source>
        <dbReference type="Proteomes" id="UP000278792"/>
    </source>
</evidence>
<keyword evidence="2" id="KW-0808">Transferase</keyword>
<evidence type="ECO:0000259" key="1">
    <source>
        <dbReference type="PROSITE" id="PS51186"/>
    </source>
</evidence>
<feature type="domain" description="N-acetyltransferase" evidence="1">
    <location>
        <begin position="1"/>
        <end position="175"/>
    </location>
</feature>
<dbReference type="Gene3D" id="3.40.630.30">
    <property type="match status" value="1"/>
</dbReference>
<dbReference type="EMBL" id="RKIK01000042">
    <property type="protein sequence ID" value="ROV59398.1"/>
    <property type="molecule type" value="Genomic_DNA"/>
</dbReference>
<gene>
    <name evidence="2" type="ORF">EGH82_13905</name>
</gene>
<dbReference type="Pfam" id="PF00583">
    <property type="entry name" value="Acetyltransf_1"/>
    <property type="match status" value="1"/>
</dbReference>
<dbReference type="SUPFAM" id="SSF55729">
    <property type="entry name" value="Acyl-CoA N-acyltransferases (Nat)"/>
    <property type="match status" value="1"/>
</dbReference>
<dbReference type="PANTHER" id="PTHR43328:SF1">
    <property type="entry name" value="N-ACETYLTRANSFERASE DOMAIN-CONTAINING PROTEIN"/>
    <property type="match status" value="1"/>
</dbReference>